<protein>
    <submittedName>
        <fullName evidence="1">Uncharacterized protein</fullName>
    </submittedName>
</protein>
<dbReference type="EMBL" id="FNFD01000002">
    <property type="protein sequence ID" value="SDJ60807.1"/>
    <property type="molecule type" value="Genomic_DNA"/>
</dbReference>
<proteinExistence type="predicted"/>
<evidence type="ECO:0000313" key="1">
    <source>
        <dbReference type="EMBL" id="SDJ60807.1"/>
    </source>
</evidence>
<sequence>MIRIEATGLRERLDDLKDLERQLPFVTALALTETAKLVKTRLEDEMRSVFDRPTRWTLDSLRLFPATKQKLVARVWMKNEADKASPATRWLTPQVYGGPRQDKRSEALLRAKGILPANKYLVPGRDAKLDAYGNIGRGQIQKVLSGLGAQFDKYANSTDSKRSIGNRQRFFVMYEGRGSAKQAIGIGERTGRGKDKVKLIMAFVGRPGYARELDFFGIADQVVDDQLAIQFELALARAVATRRR</sequence>
<accession>A0A1G8V4P1</accession>
<dbReference type="RefSeq" id="WP_084336897.1">
    <property type="nucleotide sequence ID" value="NZ_FNFD01000002.1"/>
</dbReference>
<gene>
    <name evidence="1" type="ORF">SAMN05216186_10291</name>
</gene>
<name>A0A1G8V4P1_9PSED</name>
<dbReference type="Proteomes" id="UP000198706">
    <property type="component" value="Unassembled WGS sequence"/>
</dbReference>
<dbReference type="AlphaFoldDB" id="A0A1G8V4P1"/>
<dbReference type="STRING" id="137658.SAMN05216186_10291"/>
<keyword evidence="2" id="KW-1185">Reference proteome</keyword>
<reference evidence="1 2" key="1">
    <citation type="submission" date="2016-10" db="EMBL/GenBank/DDBJ databases">
        <authorList>
            <person name="de Groot N.N."/>
        </authorList>
    </citation>
    <scope>NUCLEOTIDE SEQUENCE [LARGE SCALE GENOMIC DNA]</scope>
    <source>
        <strain evidence="1 2">JCM 21544</strain>
    </source>
</reference>
<evidence type="ECO:0000313" key="2">
    <source>
        <dbReference type="Proteomes" id="UP000198706"/>
    </source>
</evidence>
<organism evidence="1 2">
    <name type="scientific">Pseudomonas indica</name>
    <dbReference type="NCBI Taxonomy" id="137658"/>
    <lineage>
        <taxon>Bacteria</taxon>
        <taxon>Pseudomonadati</taxon>
        <taxon>Pseudomonadota</taxon>
        <taxon>Gammaproteobacteria</taxon>
        <taxon>Pseudomonadales</taxon>
        <taxon>Pseudomonadaceae</taxon>
        <taxon>Pseudomonas</taxon>
    </lineage>
</organism>